<protein>
    <submittedName>
        <fullName evidence="1">Uncharacterized protein</fullName>
    </submittedName>
</protein>
<comment type="caution">
    <text evidence="1">The sequence shown here is derived from an EMBL/GenBank/DDBJ whole genome shotgun (WGS) entry which is preliminary data.</text>
</comment>
<dbReference type="EMBL" id="LGRX02004639">
    <property type="protein sequence ID" value="KAK3279859.1"/>
    <property type="molecule type" value="Genomic_DNA"/>
</dbReference>
<keyword evidence="2" id="KW-1185">Reference proteome</keyword>
<accession>A0AAE0LCL2</accession>
<evidence type="ECO:0000313" key="2">
    <source>
        <dbReference type="Proteomes" id="UP001190700"/>
    </source>
</evidence>
<proteinExistence type="predicted"/>
<dbReference type="AlphaFoldDB" id="A0AAE0LCL2"/>
<dbReference type="Proteomes" id="UP001190700">
    <property type="component" value="Unassembled WGS sequence"/>
</dbReference>
<organism evidence="1 2">
    <name type="scientific">Cymbomonas tetramitiformis</name>
    <dbReference type="NCBI Taxonomy" id="36881"/>
    <lineage>
        <taxon>Eukaryota</taxon>
        <taxon>Viridiplantae</taxon>
        <taxon>Chlorophyta</taxon>
        <taxon>Pyramimonadophyceae</taxon>
        <taxon>Pyramimonadales</taxon>
        <taxon>Pyramimonadaceae</taxon>
        <taxon>Cymbomonas</taxon>
    </lineage>
</organism>
<sequence length="123" mass="13199">MWCSHSCRKPWHLGGPGIRVPTERAGVAFVLGLAKALRETVLGAKANRFAATAADVGKRSRLVVVLLQEFSSVGLDVACFDLADLDKEVMECDVTCGCVSEDPTFESGFETQNQNRSSPVIVG</sequence>
<gene>
    <name evidence="1" type="ORF">CYMTET_12275</name>
</gene>
<evidence type="ECO:0000313" key="1">
    <source>
        <dbReference type="EMBL" id="KAK3279859.1"/>
    </source>
</evidence>
<reference evidence="1 2" key="1">
    <citation type="journal article" date="2015" name="Genome Biol. Evol.">
        <title>Comparative Genomics of a Bacterivorous Green Alga Reveals Evolutionary Causalities and Consequences of Phago-Mixotrophic Mode of Nutrition.</title>
        <authorList>
            <person name="Burns J.A."/>
            <person name="Paasch A."/>
            <person name="Narechania A."/>
            <person name="Kim E."/>
        </authorList>
    </citation>
    <scope>NUCLEOTIDE SEQUENCE [LARGE SCALE GENOMIC DNA]</scope>
    <source>
        <strain evidence="1 2">PLY_AMNH</strain>
    </source>
</reference>
<name>A0AAE0LCL2_9CHLO</name>